<dbReference type="PROSITE" id="PS01209">
    <property type="entry name" value="LDLRA_1"/>
    <property type="match status" value="3"/>
</dbReference>
<dbReference type="Pfam" id="PF01390">
    <property type="entry name" value="SEA"/>
    <property type="match status" value="3"/>
</dbReference>
<feature type="domain" description="SRCR" evidence="32">
    <location>
        <begin position="2714"/>
        <end position="2815"/>
    </location>
</feature>
<evidence type="ECO:0000256" key="7">
    <source>
        <dbReference type="ARBA" id="ARBA00022536"/>
    </source>
</evidence>
<feature type="disulfide bond" evidence="22">
    <location>
        <begin position="1472"/>
        <end position="1510"/>
    </location>
</feature>
<feature type="disulfide bond" evidence="22">
    <location>
        <begin position="4008"/>
        <end position="4046"/>
    </location>
</feature>
<feature type="domain" description="FZ" evidence="30">
    <location>
        <begin position="4337"/>
        <end position="4454"/>
    </location>
</feature>
<organism evidence="37 38">
    <name type="scientific">Branchiostoma belcheri</name>
    <name type="common">Amphioxus</name>
    <dbReference type="NCBI Taxonomy" id="7741"/>
    <lineage>
        <taxon>Eukaryota</taxon>
        <taxon>Metazoa</taxon>
        <taxon>Chordata</taxon>
        <taxon>Cephalochordata</taxon>
        <taxon>Leptocardii</taxon>
        <taxon>Amphioxiformes</taxon>
        <taxon>Branchiostomatidae</taxon>
        <taxon>Branchiostoma</taxon>
    </lineage>
</organism>
<dbReference type="InterPro" id="IPR024731">
    <property type="entry name" value="NELL2-like_EGF"/>
</dbReference>
<feature type="disulfide bond" evidence="24">
    <location>
        <begin position="2340"/>
        <end position="2350"/>
    </location>
</feature>
<dbReference type="SUPFAM" id="SSF56487">
    <property type="entry name" value="SRCR-like"/>
    <property type="match status" value="6"/>
</dbReference>
<feature type="domain" description="FZ" evidence="30">
    <location>
        <begin position="1156"/>
        <end position="1259"/>
    </location>
</feature>
<keyword evidence="17 27" id="KW-1133">Transmembrane helix</keyword>
<dbReference type="InterPro" id="IPR003886">
    <property type="entry name" value="NIDO_dom"/>
</dbReference>
<feature type="disulfide bond" evidence="24">
    <location>
        <begin position="2642"/>
        <end position="2703"/>
    </location>
</feature>
<feature type="disulfide bond" evidence="21">
    <location>
        <begin position="298"/>
        <end position="307"/>
    </location>
</feature>
<keyword evidence="12" id="KW-0378">Hydrolase</keyword>
<feature type="domain" description="FZ" evidence="30">
    <location>
        <begin position="3960"/>
        <end position="4078"/>
    </location>
</feature>
<feature type="domain" description="MAM" evidence="31">
    <location>
        <begin position="1537"/>
        <end position="1699"/>
    </location>
</feature>
<evidence type="ECO:0000259" key="29">
    <source>
        <dbReference type="PROSITE" id="PS50026"/>
    </source>
</evidence>
<feature type="domain" description="EGF-like" evidence="29">
    <location>
        <begin position="96"/>
        <end position="139"/>
    </location>
</feature>
<feature type="disulfide bond" evidence="24">
    <location>
        <begin position="487"/>
        <end position="551"/>
    </location>
</feature>
<feature type="compositionally biased region" description="Acidic residues" evidence="26">
    <location>
        <begin position="3736"/>
        <end position="3752"/>
    </location>
</feature>
<dbReference type="Pfam" id="PF23263">
    <property type="entry name" value="C8-3_MUC4"/>
    <property type="match status" value="1"/>
</dbReference>
<evidence type="ECO:0000256" key="27">
    <source>
        <dbReference type="SAM" id="Phobius"/>
    </source>
</evidence>
<feature type="disulfide bond" evidence="21">
    <location>
        <begin position="438"/>
        <end position="447"/>
    </location>
</feature>
<keyword evidence="14" id="KW-0106">Calcium</keyword>
<feature type="domain" description="Thyroglobulin type-1" evidence="34">
    <location>
        <begin position="4610"/>
        <end position="4679"/>
    </location>
</feature>
<comment type="caution">
    <text evidence="21">Lacks conserved residue(s) required for the propagation of feature annotation.</text>
</comment>
<dbReference type="OrthoDB" id="10057964at2759"/>
<feature type="domain" description="FZ" evidence="30">
    <location>
        <begin position="1260"/>
        <end position="1379"/>
    </location>
</feature>
<dbReference type="PROSITE" id="PS00022">
    <property type="entry name" value="EGF_1"/>
    <property type="match status" value="10"/>
</dbReference>
<feature type="compositionally biased region" description="Acidic residues" evidence="26">
    <location>
        <begin position="1640"/>
        <end position="1655"/>
    </location>
</feature>
<evidence type="ECO:0000256" key="8">
    <source>
        <dbReference type="ARBA" id="ARBA00022670"/>
    </source>
</evidence>
<feature type="domain" description="FZ" evidence="30">
    <location>
        <begin position="1419"/>
        <end position="1542"/>
    </location>
</feature>
<dbReference type="GO" id="GO:0060070">
    <property type="term" value="P:canonical Wnt signaling pathway"/>
    <property type="evidence" value="ECO:0007669"/>
    <property type="project" value="TreeGrafter"/>
</dbReference>
<evidence type="ECO:0000259" key="34">
    <source>
        <dbReference type="PROSITE" id="PS51162"/>
    </source>
</evidence>
<dbReference type="GO" id="GO:0017147">
    <property type="term" value="F:Wnt-protein binding"/>
    <property type="evidence" value="ECO:0007669"/>
    <property type="project" value="TreeGrafter"/>
</dbReference>
<dbReference type="Gene3D" id="1.10.2000.10">
    <property type="entry name" value="Frizzled cysteine-rich domain"/>
    <property type="match status" value="20"/>
</dbReference>
<dbReference type="Gene3D" id="2.60.120.200">
    <property type="match status" value="4"/>
</dbReference>
<dbReference type="CDD" id="cd00112">
    <property type="entry name" value="LDLa"/>
    <property type="match status" value="3"/>
</dbReference>
<feature type="disulfide bond" evidence="21">
    <location>
        <begin position="129"/>
        <end position="138"/>
    </location>
</feature>
<feature type="disulfide bond" evidence="24">
    <location>
        <begin position="611"/>
        <end position="672"/>
    </location>
</feature>
<feature type="domain" description="EGF-like" evidence="29">
    <location>
        <begin position="5523"/>
        <end position="5565"/>
    </location>
</feature>
<dbReference type="PROSITE" id="PS51233">
    <property type="entry name" value="VWFD"/>
    <property type="match status" value="1"/>
</dbReference>
<dbReference type="PROSITE" id="PS50060">
    <property type="entry name" value="MAM_2"/>
    <property type="match status" value="4"/>
</dbReference>
<evidence type="ECO:0000256" key="26">
    <source>
        <dbReference type="SAM" id="MobiDB-lite"/>
    </source>
</evidence>
<comment type="subcellular location">
    <subcellularLocation>
        <location evidence="1">Cell membrane</location>
        <topology evidence="1">Single-pass type II membrane protein</topology>
    </subcellularLocation>
    <subcellularLocation>
        <location evidence="2">Secreted</location>
    </subcellularLocation>
</comment>
<dbReference type="Pfam" id="PF00629">
    <property type="entry name" value="MAM"/>
    <property type="match status" value="4"/>
</dbReference>
<feature type="domain" description="EGF-like" evidence="29">
    <location>
        <begin position="5778"/>
        <end position="5817"/>
    </location>
</feature>
<dbReference type="PANTHER" id="PTHR11309:SF47">
    <property type="entry name" value="FRIZZLED"/>
    <property type="match status" value="1"/>
</dbReference>
<keyword evidence="15" id="KW-0130">Cell adhesion</keyword>
<evidence type="ECO:0000259" key="31">
    <source>
        <dbReference type="PROSITE" id="PS50060"/>
    </source>
</evidence>
<evidence type="ECO:0000313" key="38">
    <source>
        <dbReference type="RefSeq" id="XP_019623043.1"/>
    </source>
</evidence>
<dbReference type="SMART" id="SM00200">
    <property type="entry name" value="SEA"/>
    <property type="match status" value="3"/>
</dbReference>
<reference evidence="38" key="1">
    <citation type="submission" date="2025-08" db="UniProtKB">
        <authorList>
            <consortium name="RefSeq"/>
        </authorList>
    </citation>
    <scope>IDENTIFICATION</scope>
    <source>
        <tissue evidence="38">Gonad</tissue>
    </source>
</reference>
<evidence type="ECO:0000256" key="15">
    <source>
        <dbReference type="ARBA" id="ARBA00022889"/>
    </source>
</evidence>
<evidence type="ECO:0000256" key="14">
    <source>
        <dbReference type="ARBA" id="ARBA00022837"/>
    </source>
</evidence>
<dbReference type="FunFam" id="2.10.25.10:FF:000014">
    <property type="entry name" value="Latent-transforming growth factor beta-binding protein 3"/>
    <property type="match status" value="1"/>
</dbReference>
<feature type="domain" description="FZ" evidence="30">
    <location>
        <begin position="2153"/>
        <end position="2265"/>
    </location>
</feature>
<feature type="domain" description="FZ" evidence="30">
    <location>
        <begin position="2374"/>
        <end position="2486"/>
    </location>
</feature>
<feature type="disulfide bond" evidence="21">
    <location>
        <begin position="218"/>
        <end position="227"/>
    </location>
</feature>
<dbReference type="RefSeq" id="XP_019623043.1">
    <property type="nucleotide sequence ID" value="XM_019767484.1"/>
</dbReference>
<dbReference type="SUPFAM" id="SSF82671">
    <property type="entry name" value="SEA domain"/>
    <property type="match status" value="1"/>
</dbReference>
<dbReference type="InterPro" id="IPR001846">
    <property type="entry name" value="VWF_type-D"/>
</dbReference>
<dbReference type="KEGG" id="bbel:109469101"/>
<feature type="domain" description="SEA" evidence="28">
    <location>
        <begin position="1935"/>
        <end position="2049"/>
    </location>
</feature>
<feature type="disulfide bond" evidence="23">
    <location>
        <begin position="29"/>
        <end position="47"/>
    </location>
</feature>
<feature type="disulfide bond" evidence="23">
    <location>
        <begin position="2958"/>
        <end position="2973"/>
    </location>
</feature>
<dbReference type="SUPFAM" id="SSF49313">
    <property type="entry name" value="Cadherin-like"/>
    <property type="match status" value="1"/>
</dbReference>
<dbReference type="InterPro" id="IPR001881">
    <property type="entry name" value="EGF-like_Ca-bd_dom"/>
</dbReference>
<dbReference type="CDD" id="cd00191">
    <property type="entry name" value="TY"/>
    <property type="match status" value="1"/>
</dbReference>
<dbReference type="InterPro" id="IPR015919">
    <property type="entry name" value="Cadherin-like_sf"/>
</dbReference>
<feature type="disulfide bond" evidence="21">
    <location>
        <begin position="419"/>
        <end position="436"/>
    </location>
</feature>
<evidence type="ECO:0000256" key="3">
    <source>
        <dbReference type="ARBA" id="ARBA00009738"/>
    </source>
</evidence>
<dbReference type="PRINTS" id="PR00261">
    <property type="entry name" value="LDLRECEPTOR"/>
</dbReference>
<dbReference type="InterPro" id="IPR023415">
    <property type="entry name" value="LDLR_class-A_CS"/>
</dbReference>
<evidence type="ECO:0000256" key="16">
    <source>
        <dbReference type="ARBA" id="ARBA00022968"/>
    </source>
</evidence>
<feature type="domain" description="FZ" evidence="30">
    <location>
        <begin position="1027"/>
        <end position="1159"/>
    </location>
</feature>
<keyword evidence="18 27" id="KW-0472">Membrane</keyword>
<evidence type="ECO:0000256" key="11">
    <source>
        <dbReference type="ARBA" id="ARBA00022737"/>
    </source>
</evidence>
<dbReference type="Gene3D" id="2.10.25.10">
    <property type="entry name" value="Laminin"/>
    <property type="match status" value="15"/>
</dbReference>
<feature type="domain" description="FZ" evidence="30">
    <location>
        <begin position="2815"/>
        <end position="2934"/>
    </location>
</feature>
<feature type="disulfide bond" evidence="24">
    <location>
        <begin position="2629"/>
        <end position="2693"/>
    </location>
</feature>
<dbReference type="GO" id="GO:0007160">
    <property type="term" value="P:cell-matrix adhesion"/>
    <property type="evidence" value="ECO:0007669"/>
    <property type="project" value="InterPro"/>
</dbReference>
<dbReference type="GeneID" id="109469101"/>
<feature type="domain" description="FZ" evidence="30">
    <location>
        <begin position="673"/>
        <end position="789"/>
    </location>
</feature>
<evidence type="ECO:0000259" key="36">
    <source>
        <dbReference type="PROSITE" id="PS51233"/>
    </source>
</evidence>
<evidence type="ECO:0000259" key="33">
    <source>
        <dbReference type="PROSITE" id="PS50856"/>
    </source>
</evidence>
<protein>
    <submittedName>
        <fullName evidence="38">Uncharacterized protein LOC109469101</fullName>
    </submittedName>
</protein>
<keyword evidence="19 24" id="KW-1015">Disulfide bond</keyword>
<dbReference type="PROSITE" id="PS00484">
    <property type="entry name" value="THYROGLOBULIN_1_1"/>
    <property type="match status" value="1"/>
</dbReference>
<evidence type="ECO:0000256" key="4">
    <source>
        <dbReference type="ARBA" id="ARBA00009939"/>
    </source>
</evidence>
<dbReference type="PROSITE" id="PS50068">
    <property type="entry name" value="LDLRA_2"/>
    <property type="match status" value="6"/>
</dbReference>
<feature type="region of interest" description="Disordered" evidence="26">
    <location>
        <begin position="1636"/>
        <end position="1655"/>
    </location>
</feature>
<feature type="domain" description="MAM" evidence="31">
    <location>
        <begin position="3078"/>
        <end position="3238"/>
    </location>
</feature>
<feature type="domain" description="EGF-like" evidence="29">
    <location>
        <begin position="4565"/>
        <end position="4606"/>
    </location>
</feature>
<feature type="disulfide bond" evidence="24">
    <location>
        <begin position="2784"/>
        <end position="2794"/>
    </location>
</feature>
<feature type="domain" description="FZ" evidence="30">
    <location>
        <begin position="3802"/>
        <end position="3921"/>
    </location>
</feature>
<name>A0A6P4YF28_BRABE</name>
<dbReference type="SMART" id="SM00539">
    <property type="entry name" value="NIDO"/>
    <property type="match status" value="1"/>
</dbReference>
<dbReference type="SMART" id="SM00211">
    <property type="entry name" value="TY"/>
    <property type="match status" value="1"/>
</dbReference>
<feature type="domain" description="FZ" evidence="30">
    <location>
        <begin position="1822"/>
        <end position="1934"/>
    </location>
</feature>
<feature type="domain" description="FZ" evidence="30">
    <location>
        <begin position="3246"/>
        <end position="3374"/>
    </location>
</feature>
<keyword evidence="8" id="KW-0645">Protease</keyword>
<feature type="disulfide bond" evidence="24">
    <location>
        <begin position="500"/>
        <end position="561"/>
    </location>
</feature>
<dbReference type="InterPro" id="IPR000716">
    <property type="entry name" value="Thyroglobulin_1"/>
</dbReference>
<feature type="domain" description="FZ" evidence="30">
    <location>
        <begin position="2973"/>
        <end position="3096"/>
    </location>
</feature>
<dbReference type="Proteomes" id="UP000515135">
    <property type="component" value="Unplaced"/>
</dbReference>
<feature type="compositionally biased region" description="Polar residues" evidence="26">
    <location>
        <begin position="5974"/>
        <end position="6086"/>
    </location>
</feature>
<evidence type="ECO:0000256" key="22">
    <source>
        <dbReference type="PROSITE-ProRule" id="PRU00090"/>
    </source>
</evidence>
<feature type="domain" description="FZ" evidence="30">
    <location>
        <begin position="4218"/>
        <end position="4345"/>
    </location>
</feature>
<feature type="disulfide bond" evidence="21">
    <location>
        <begin position="199"/>
        <end position="216"/>
    </location>
</feature>
<dbReference type="SUPFAM" id="SSF63501">
    <property type="entry name" value="Frizzled cysteine-rich domain"/>
    <property type="match status" value="20"/>
</dbReference>
<feature type="disulfide bond" evidence="24">
    <location>
        <begin position="531"/>
        <end position="541"/>
    </location>
</feature>
<dbReference type="FunFam" id="3.10.250.10:FF:000001">
    <property type="entry name" value="Lysyl oxidase 4 isoform X1"/>
    <property type="match status" value="3"/>
</dbReference>
<dbReference type="SUPFAM" id="SSF57610">
    <property type="entry name" value="Thyroglobulin type-1 domain"/>
    <property type="match status" value="1"/>
</dbReference>
<feature type="domain" description="EGF-like" evidence="29">
    <location>
        <begin position="310"/>
        <end position="360"/>
    </location>
</feature>
<feature type="disulfide bond" evidence="23">
    <location>
        <begin position="255"/>
        <end position="270"/>
    </location>
</feature>
<feature type="disulfide bond" evidence="24">
    <location>
        <begin position="2119"/>
        <end position="2129"/>
    </location>
</feature>
<keyword evidence="10" id="KW-0732">Signal</keyword>
<feature type="disulfide bond" evidence="21">
    <location>
        <begin position="350"/>
        <end position="359"/>
    </location>
</feature>
<dbReference type="Pfam" id="PF00008">
    <property type="entry name" value="EGF"/>
    <property type="match status" value="1"/>
</dbReference>
<dbReference type="Gene3D" id="4.10.400.10">
    <property type="entry name" value="Low-density Lipoprotein Receptor"/>
    <property type="match status" value="2"/>
</dbReference>
<comment type="similarity">
    <text evidence="4">Belongs to the LDLR family.</text>
</comment>
<feature type="domain" description="FZ" evidence="30">
    <location>
        <begin position="3371"/>
        <end position="3477"/>
    </location>
</feature>
<dbReference type="SUPFAM" id="SSF57424">
    <property type="entry name" value="LDL receptor-like module"/>
    <property type="match status" value="3"/>
</dbReference>
<feature type="domain" description="FZ" evidence="30">
    <location>
        <begin position="3516"/>
        <end position="3639"/>
    </location>
</feature>
<feature type="compositionally biased region" description="Low complexity" evidence="26">
    <location>
        <begin position="6087"/>
        <end position="6119"/>
    </location>
</feature>
<dbReference type="Pfam" id="PF00094">
    <property type="entry name" value="VWD"/>
    <property type="match status" value="1"/>
</dbReference>
<dbReference type="InterPro" id="IPR036055">
    <property type="entry name" value="LDL_receptor-like_sf"/>
</dbReference>
<dbReference type="InterPro" id="IPR036364">
    <property type="entry name" value="SEA_dom_sf"/>
</dbReference>
<dbReference type="InterPro" id="IPR013320">
    <property type="entry name" value="ConA-like_dom_sf"/>
</dbReference>
<dbReference type="InterPro" id="IPR000082">
    <property type="entry name" value="SEA_dom"/>
</dbReference>
<keyword evidence="13" id="KW-0720">Serine protease</keyword>
<evidence type="ECO:0000256" key="23">
    <source>
        <dbReference type="PROSITE-ProRule" id="PRU00124"/>
    </source>
</evidence>
<feature type="disulfide bond" evidence="25">
    <location>
        <begin position="4648"/>
        <end position="4655"/>
    </location>
</feature>
<gene>
    <name evidence="38" type="primary">LOC109469101</name>
</gene>
<evidence type="ECO:0000259" key="35">
    <source>
        <dbReference type="PROSITE" id="PS51220"/>
    </source>
</evidence>
<keyword evidence="20" id="KW-0325">Glycoprotein</keyword>
<evidence type="ECO:0000256" key="25">
    <source>
        <dbReference type="PROSITE-ProRule" id="PRU00500"/>
    </source>
</evidence>
<feature type="disulfide bond" evidence="24">
    <location>
        <begin position="2088"/>
        <end position="2149"/>
    </location>
</feature>
<evidence type="ECO:0000256" key="18">
    <source>
        <dbReference type="ARBA" id="ARBA00023136"/>
    </source>
</evidence>
<keyword evidence="37" id="KW-1185">Reference proteome</keyword>
<evidence type="ECO:0000256" key="17">
    <source>
        <dbReference type="ARBA" id="ARBA00022989"/>
    </source>
</evidence>
<keyword evidence="5" id="KW-0217">Developmental protein</keyword>
<feature type="domain" description="EGF-like" evidence="29">
    <location>
        <begin position="57"/>
        <end position="94"/>
    </location>
</feature>
<dbReference type="InterPro" id="IPR002172">
    <property type="entry name" value="LDrepeatLR_classA_rpt"/>
</dbReference>
<feature type="transmembrane region" description="Helical" evidence="27">
    <location>
        <begin position="6301"/>
        <end position="6322"/>
    </location>
</feature>
<dbReference type="SMART" id="SM00063">
    <property type="entry name" value="FRI"/>
    <property type="match status" value="15"/>
</dbReference>
<evidence type="ECO:0000256" key="10">
    <source>
        <dbReference type="ARBA" id="ARBA00022729"/>
    </source>
</evidence>
<sequence length="6472" mass="705032">MQDGRCIPRSQCEGGGDYLDCNEPDVFWCDNGMCVHQNRTCNDEDNCGDRSDERGCPTGACKSSPCMNGASCCDLGDDEFSCLCRLGYHGETCENFTDPCASESRCENGGTCMRWEMGGDTPPEYSCQCPPHFTGVTCEIPLPTVCDENTCENGGRCETIPMPCMEGSGDCPEFRCVCPAGVTGYRCEFALGMCEEDSCFNDGECKQVPCKDYYSCECRNGTAGARCQSTGIIDCSEPEVFWCDNGMCVHQNRTCNDEDNCGDRSDERGCPTGACKSSPCMNGASCCDLGDDEFSCLCRLGYHGETCGNFTDPCASPDNNNPCANGGTCMSMDVGDEDGDSVRSEYSCQCPPGFTGMTCEIPLPTVCDENTCKNGGRCVTAACSEGSEDCDPEFRCVCPPGVTGYRCEFVLGICEEDSCFNDGECMQVPCKDYYSCECRNGFNGPRCAMGESDAAFAVIRLVGGATEFEGRVEVRNRTGNGEWGTICDDDFDINAANVVCKQLGYGPALEYTDSYVFGEGSGPIWLDDVRCAGDEESLLDCPSGDWGEHNCDHYEDVGVICSDTTSNASLEIRLVGGTNPAQGRVEIRRGNGEWGTVCDDSFDIDDAHVVCRQLGYGLATSYEGSAYFGYGSGPIWLDEVGCEGDEGNLLDCPSNGWGDHNCGHSEDVSVFCSVLSSCEPVPWDLCTYFMGYNSTGFPNSFDHTSQLDIVLSAEYQEFTAVLANISICYPNIYEVYCQTFLPKCEDRSTVFLCRSVCEEVNAACGPRGVSLPFSCDVFPADGTQKCLTLASSSSSSCEPVPWEFCSSFIDYNHTGFPNSFDHASQLDLALSAEYQEFTTLLANLSICYPNIYQVYCPVFLPKCENGSKVFLCRSVCEEVNAACAPRGVSLPFSCDAFPADGTQECLTIASSTCDPIPWEFCSSYIDYDYTGFPNAFNHTSQVDVSISPEFQGFNALVPNISMCYTNIYQLYCSMFLPKCENGSRVFLCRSVCEEVNAACGPRGVSLPFSCDVFPADGTQECLTLASSSSSSCEPVPWEFCSSFIDYNHTGFPNSFDHASQLDLALSAEYQEFTTLLANLSICYPNIYQVYCPVFLPKCENGSKVFLCRSVCEEVNAACAPRGVSLPFSCDAFPADGTQECLTIDAPTCQPIPYDRCRNMLYSETSFTPGVPVEAAIAGAESFFATSDSIAGCHTDLEAFVCSYLFPPCTSSGTRYPCASLCNEVNDACKDAANASGVAYDPGLCDRLPPGSYDEDCFVPQGRSECDPIPFGRCQNMPYADTSFPNWLGWQGPTDAIGNATAIFAALDQISDCHKDLEFFLCSLYFPSCTSTGVKFPCRSLCDEINNACALRALAIGIPWDTAGCVTLPVSSYQEGCIAPKSTCDGWPYECYGSPGSCVGAWEFCDGNGFCPYNDDELACSNYTCMPIELEYCQGEVPYDRTILPNYFGQESTMMIEESDIHRNVSLLADTSCHEYVKYVYCHMVVPECVMDGVRGQPLCRSLCEEIRQTCAEEIKEIGFQFEKSTCDLIFPDSVQNDTCKLAKEFNCTFDDDTCEWMAGNNSQAVMLQPASESNSGKYASLNGASAKLTSPTMYTDNKCLRMRYLVRGDGSRLTVYVTGPDGNSFSTWRQSSTYVRVGREEEEEEEDDEDEEEEEEWQSINLNINKGWPWFKVSLDAYVAADGEVGVDDVTLSDGSCKTEEAVSPGCEPMKFESCLDMPYNFTTYPNALGWDRDLALSLGPHTFQAFGQIADCHRDLQFYLCSFIFPECTPFGMRLPCRSFCESVSEACAARANAAGLTWDPNGCQSLPDDEPYCSVPKVQCEPINIGMCRNVVPYNTTAFPNLLGHVSQQSFLTDQDSVNVITALMNSGCHPDVEFAVCSALVPNCIDSMLITPCRDFCNDIRASCEQVLVDMGQPWPFNCNSFNARTRCISPYPVVVFTELTLPDEVFTEELNNMNSSRYRMLAGTLKREVSKALKGIPSFRQATVESFRSGSVIANLGIEFENTGQPGVSNETVVGTLRQYINETGGRLGNLSVSQVDVAVPKVEIRLVGGSNPYEGRVEIRLGNGEWGTICDDSFDINDANVVCRKLGYGFATSYEGSAYFGPGNGSIWLDDVECEGDEENLLDCSSSGWGQHNCGHYEDVGVVCAVQCEPIIIGMCRNVVPYNLTAFPNLLGHVSQQSFLTTPESVSVITALMNSGCHPDVEFAVCSALVPNCIDSVQRPPCRDFCDDVRASCEQVLLDMGQPWPIDCNSLNTRTQCTTPYAAEIRLVGGTNPNKGRVEIRRGNGEWGTICDDSFDINDANVVCRQLGYGLAASYEGDAFFGPGNGSIWLDDVECEGDEENLLDCSSNGWGQHNCGHYEDVGVVCTVQCEPINIGMCRNVVPYNTTAFPNLLGHASQQSFLTDQDSANVITTLMNSGCHPDVEFAVCSALVPNCIDSVQITPCRDFCTDIRASCEQVLVDRGQPWPFDCNSFNTRTQCITPYPVIISTELTLPDEVFSEDLNDMNSSRYRMLAGTLEREASRAFQAIPSFQQATVDSFRSGSVIATLGLQFQNTGQALASDEAVVATFRQYISDNGGRLGNLRVSQVEVVDVVTPAVIRLVGGATEYEGRVEVRNGDGEWGTICDDYFDISTANVVCRQLGFGYALEYTESEVFGEGSGPIWLDDVRCAGDEESLLDCPSGDWGEHNCDHDEDVGVICSNTTGNVSLEIRLVGGTNQNEGRVEIRLGNGEWGTICDDSFDINDAHVVCKQLGYGLAESYRDYAYFGPGNGSIWLDDVECEGDEENLLDCSSSEWGQHNCGHSEDVGVVCTGRSECDPIPFGRCQNLPYSGTSFPNWLGWQGPTDAIGNATAIFAALDQISDCHKDLEFFLCSLYFPSCTSTGIKFPCRSLCDEINNACALRALAVGIPWDTAGCVTLPVSSYQEGCIAPKATCDGAYECYGSPGSCVGAWEFCDGNGLCPYNDDEYYCSNYTCMPIELEYCQGEVPYNRSTLPNYFGQESTMMIEESDIHRNVSLLADTSCHEYVKYVYCHMAVPECVTDGVRGQPLCRSLCEEIRQTCAEEIKEIGVQFDKSSCDMIFPDSVQNDTCKLAKEFNCTFDVDTCEWMAGNSSQAVRLQPASESDSGKYASLNGASSKLTSPTMYTDNKCLRMRYLVRGDGSRLTVYVTGPDGNSFSTWRESSTYVREEEEAWSSINLNINKGWPWFKVSLDAYVADDGEVGVDDVTLSDGSCAGEEAVSPGCEPMKFERCLDMPYNFTTYPNALGWDRDLALHLSPHSFQAFDQIADCHRDLQFYLCSFIFPECTPLGMRLPCRSFCESVGEACAARANAAGLTWDPNGCQSLSDDEPYCSVPKEVPDCDPIPFGRCQNMPYADTSFPNWLGWQGPTDAIGNATAIFAALDQISDCHKDLDFFLCSLYFPSCTSTGIKFPCRSLCDEINNACALRALAIGIPWDTAGCVTLPESSYLEGCIAPKATCDGAYECYGSPGSCVGAWEFCDGNGFCPYNDDEFACSNYTCMPIELEYCQGEVPYDRTILPNYFGQENTMMIEESDIHRNVSLLADTSCHEYVKYVYCHMAVPECVMDGVRGQPLCRSLCEEIRQTCAEEIKEIGFQFEKSTCDMIFPDSVQNDTCQLAKEFNCTFDDDTCEWMAGNSSQAVMLQPASESNSGKYASLNGASSKLTSPTMYTDNKCLRMRYLVRGDGSRLTVYVTGPDGNSFSTWRQSSTYVREGQEEEEEDDDEDEEEEEEWSSINLNINKGWPWFKVSLDAYVAEGGEVGVDDVTLSDGSCEAEEVSFGCEPMKFERCLDMPYNFTTYPNALGWDRDLALSLGPHTFQAFDQIADCHRDLQFYLCSFIFPECTPFGMRLPCRSFCESVSEACAARANAAGLTWDSNGCQSLPDDEPYCSVPKGEGCPEGHYECYGSGQCVGPWQFCDGMPDCPFNDDESEVVCGRYECMPMDFEYCQDVVNYTRAFFPNYYGQQNVSVIEQSDIHQIAVSFASTNCHPDSNLFYCHLVVPECQENDVRGKPVCRAVCEEVRQECSDEVDALQVPLTKEWCYATFPDSVHNDTCILFRGLNCTFDDDFCNWDQVVQGSEPWTQVMSSSRPGKHITSSGPSSQLLVSPRIYTDDKCLRFYYMLTGSDTRVLLKLMGPNGVSWNAWNTTTSRSVSNQWTTASIGIKTGLDSVQVSIQAFADGDGSFSIDNITLSDGPCSKEVECEPIMIDVCRGVVPYTETLFPNLLGHSSQQAFLDDPNSVSVINQLMNSNCHPNIGFAVCSALVPRCVDSRQLPPCRGFCNEIRASCQPVLGMAGQEWPFECEAFPFEFQGECSTPAPAQCEPIEIGMCRNVVPYNTTTFPNLLGHVSQQSFLTTPESVSVITALMNSGCHPDVEFAVCSALVPNCVDSMQIPPCRDFCNEVKDSCEQLLLDIGESWPFECNDFAPRGRCISPDPVVVYAALTLPDEDFTDDLYDSSTPRYRVLTATLQREIPKAFETPVTVTVANLRPGSVIATVGMGFENTGQAPESDEAAIATLQQYVSGKRGRLGSLTVSQVVGVPPVDVTRPCDENPCGDNGVCEEVDGTFGMAAYRCTCQYGFTGYNCEIRIAGRCHESIQSVLSKQDGSPIVGVFLPQCRDDGSYENLQCHPSTGYCWCVTADGTEVPGTQTPPGQNRTDCVAAMSVELYPFGPGQGDTVVEFSDLDDGTSDRINIPAGFPFFYTRHSRFYIGVNGLISFGRRYGSYIPVPFRTGSGNTRPVIAPFWADHDLRRRDGQSNVFYQEYRGKVVRLPANSGVRGVNADVAALAQNVVTRVISDVTAYADLSDDFDPSWIAVITWSNMTAYPSGSNPDQTVTHQLVLATDGVKSFALFNYGAMNWEQTWREARLGYTAADSINFFDSKYSGLPEIFNINEFVGNTGIRGKWFFRLDDPAQGDVNYDQLCLGWADLQDEALLVNFTSDSQPCPCSWTQAVRDRRFRINWDDMCAELRWTSPLGIGQRCCYSDVEDDPEGSGALLLGFPGGGSVILYDPRVDAEQYQSQDLLPRTHCCLLSRNCELFYRYRPSDTCERYDPPRWAIALGDPHLTTLDGKSYTFNGLGEYLVLDVPDAMLVVQGRTRKAVDVNGTETRATIFSAFVAKQGNSSTVQINLKDDTSGVDVYVDRQMFSGFADLAAGDAGQDFDDVTVSKGTNGSAIATFSSGIAIEVAVDVGIMAITVMAPPKFKGNTKGLLGLWNDDVTDDFTRPDGTSISINASDSDIYYSFGQLWNVSEADSIFYYGSQSWSDFANSDPDFVPLLEVQFATEELKQQAEALCGDNKECLFDTAATSDLLTGASTANTESRFEEDTSLIANFPPNIFGPTVVNATVGKEVSFDLTATDINNDTVRFSAQGLPDNAVFNNASAMFIWTPSRINSLNMSFTASDGKGGTSILRPTVNLCKCENNGICDFDNMADDQNVDSLLRVVACQCGQGLEGTFCEVDIDGCEDDPCYMGVNCTDVPAPGVGYTCSACPDGMEGDGTKCRDIDECTNGTHQCGPKAQCRNEMMSYRCECPSGYRLDDNKRNCSDIDECADGVSGCTQLCNNTDGGFQCDCYQGFFLNATNNVTCYQDQAARNVCAVSVCENCRAENDVAVCFCPSGYKLATDNTTCEDVDECAPGNEELNRCSQKKNCQNTVGGHTCSCDIGYLLEDDLRTCTICPEGKYGVGCAEICGCNRGECNVTVGCVCPAGWKGAQCEADVNECDDGDMCRSNETCVNRIGSYECVCSTGFAVDESGTCQDVDECVAGHNCHVLANCTNIVGSFTCTCAPGYIGDGVTCEPATTPAPSTTPTPSTSSQSTSAPASTPAAPASTPTASRPTATASRPTATASRPTATTSRPTATASRPTATASRPTATASTPTATASRPTATASRPTATASRPTATTSRPTATTSRPTATASRPTATASRPTATASRPTGSQQTQQTTPTQAQPAGSSTAQQTITTPLRGSTTAKTSKTPTVSQSISTAQSTPAQSVASSRAQQTVTAPVRSSTAAQTSRTPTVSQSMSTPQPTPAQASTARQTVTTPVRDSTTAQTSKQPTVSQSISTPQSTPESQTAAASSTPSSQPTTAPAQTTPDPASTVVVPTEVTLVRNFTEELKNRTHPAFIDLENKVKLEVGKAYENNPNFQSVIVKGFRVGSVIASFDTVFKKGQTVQDPVEAVALLKQYIDNNGGKLGDLPTTQVSYAPPGTTSVPITDCECAVEVNCVSYGGKCLAFCSPNPEYCLNGGTCMDSNTETLTCQCTSSFTTTYSGDRCESRGTGNVVYAAVGAVAAFLLLLILIIAATKNCWKRKSQPLSDDSLYANRRAMNYAPAGLERGLRSTSAAKYRPSVYESGQGATVVYDFSGKGKAAGYQYNNVVYDNVRAAPQVQSRPDEGAHVYHNPIHQEEHPYQSLVRPHDRGYQQPTTTTFTGQQKINNLQRNVHVNQTADDSRL</sequence>
<dbReference type="Pfam" id="PF00530">
    <property type="entry name" value="SRCR"/>
    <property type="match status" value="6"/>
</dbReference>
<dbReference type="InterPro" id="IPR015526">
    <property type="entry name" value="Frizzled/SFRP"/>
</dbReference>
<dbReference type="PROSITE" id="PS50856">
    <property type="entry name" value="AMOP"/>
    <property type="match status" value="1"/>
</dbReference>
<dbReference type="GO" id="GO:0006508">
    <property type="term" value="P:proteolysis"/>
    <property type="evidence" value="ECO:0007669"/>
    <property type="project" value="UniProtKB-KW"/>
</dbReference>
<keyword evidence="11" id="KW-0677">Repeat</keyword>
<feature type="disulfide bond" evidence="24">
    <location>
        <begin position="642"/>
        <end position="652"/>
    </location>
</feature>
<dbReference type="InterPro" id="IPR001190">
    <property type="entry name" value="SRCR"/>
</dbReference>
<feature type="domain" description="MAM" evidence="31">
    <location>
        <begin position="4081"/>
        <end position="4219"/>
    </location>
</feature>
<dbReference type="CDD" id="cd06263">
    <property type="entry name" value="MAM"/>
    <property type="match status" value="1"/>
</dbReference>
<evidence type="ECO:0000259" key="28">
    <source>
        <dbReference type="PROSITE" id="PS50024"/>
    </source>
</evidence>
<evidence type="ECO:0000256" key="12">
    <source>
        <dbReference type="ARBA" id="ARBA00022801"/>
    </source>
</evidence>
<evidence type="ECO:0000256" key="9">
    <source>
        <dbReference type="ARBA" id="ARBA00022692"/>
    </source>
</evidence>
<feature type="disulfide bond" evidence="24">
    <location>
        <begin position="2296"/>
        <end position="2360"/>
    </location>
</feature>
<dbReference type="PROSITE" id="PS00010">
    <property type="entry name" value="ASX_HYDROXYL"/>
    <property type="match status" value="3"/>
</dbReference>
<dbReference type="SMART" id="SM00137">
    <property type="entry name" value="MAM"/>
    <property type="match status" value="2"/>
</dbReference>
<dbReference type="PANTHER" id="PTHR11309">
    <property type="entry name" value="FRIZZLED"/>
    <property type="match status" value="1"/>
</dbReference>
<dbReference type="PRINTS" id="PR00258">
    <property type="entry name" value="SPERACTRCPTR"/>
</dbReference>
<evidence type="ECO:0000256" key="2">
    <source>
        <dbReference type="ARBA" id="ARBA00004613"/>
    </source>
</evidence>
<feature type="domain" description="EGF-like" evidence="29">
    <location>
        <begin position="271"/>
        <end position="308"/>
    </location>
</feature>
<dbReference type="SUPFAM" id="SSF49899">
    <property type="entry name" value="Concanavalin A-like lectins/glucanases"/>
    <property type="match status" value="4"/>
</dbReference>
<feature type="disulfide bond" evidence="23">
    <location>
        <begin position="3501"/>
        <end position="3516"/>
    </location>
</feature>
<accession>A0A6P4YF28</accession>
<dbReference type="SMART" id="SM00202">
    <property type="entry name" value="SR"/>
    <property type="match status" value="6"/>
</dbReference>
<dbReference type="Pfam" id="PF12662">
    <property type="entry name" value="cEGF"/>
    <property type="match status" value="2"/>
</dbReference>
<dbReference type="InterPro" id="IPR020067">
    <property type="entry name" value="Frizzled_dom"/>
</dbReference>
<dbReference type="Gene3D" id="3.10.250.10">
    <property type="entry name" value="SRCR-like domain"/>
    <property type="match status" value="6"/>
</dbReference>
<feature type="domain" description="SRCR" evidence="32">
    <location>
        <begin position="2603"/>
        <end position="2704"/>
    </location>
</feature>
<feature type="domain" description="NIDO" evidence="35">
    <location>
        <begin position="4763"/>
        <end position="4932"/>
    </location>
</feature>
<dbReference type="Pfam" id="PF01392">
    <property type="entry name" value="Fz"/>
    <property type="match status" value="20"/>
</dbReference>
<feature type="domain" description="SRCR" evidence="32">
    <location>
        <begin position="459"/>
        <end position="562"/>
    </location>
</feature>
<dbReference type="CDD" id="cd00054">
    <property type="entry name" value="EGF_CA"/>
    <property type="match status" value="6"/>
</dbReference>
<evidence type="ECO:0000256" key="5">
    <source>
        <dbReference type="ARBA" id="ARBA00022473"/>
    </source>
</evidence>
<dbReference type="GO" id="GO:0005886">
    <property type="term" value="C:plasma membrane"/>
    <property type="evidence" value="ECO:0007669"/>
    <property type="project" value="UniProtKB-SubCell"/>
</dbReference>
<dbReference type="InterPro" id="IPR036772">
    <property type="entry name" value="SRCR-like_dom_sf"/>
</dbReference>
<dbReference type="InterPro" id="IPR000998">
    <property type="entry name" value="MAM_dom"/>
</dbReference>
<feature type="disulfide bond" evidence="24">
    <location>
        <begin position="2740"/>
        <end position="2804"/>
    </location>
</feature>
<feature type="domain" description="FZ" evidence="30">
    <location>
        <begin position="908"/>
        <end position="1024"/>
    </location>
</feature>
<dbReference type="Pfam" id="PF06119">
    <property type="entry name" value="NIDO"/>
    <property type="match status" value="1"/>
</dbReference>
<dbReference type="InterPro" id="IPR000742">
    <property type="entry name" value="EGF"/>
</dbReference>
<feature type="disulfide bond" evidence="22">
    <location>
        <begin position="3569"/>
        <end position="3607"/>
    </location>
</feature>
<feature type="domain" description="SRCR" evidence="32">
    <location>
        <begin position="2049"/>
        <end position="2150"/>
    </location>
</feature>
<proteinExistence type="inferred from homology"/>
<dbReference type="PROSITE" id="PS51220">
    <property type="entry name" value="NIDO"/>
    <property type="match status" value="1"/>
</dbReference>
<dbReference type="Pfam" id="PF12947">
    <property type="entry name" value="EGF_3"/>
    <property type="match status" value="1"/>
</dbReference>
<dbReference type="GO" id="GO:0005576">
    <property type="term" value="C:extracellular region"/>
    <property type="evidence" value="ECO:0007669"/>
    <property type="project" value="UniProtKB-SubCell"/>
</dbReference>
<dbReference type="GO" id="GO:0005509">
    <property type="term" value="F:calcium ion binding"/>
    <property type="evidence" value="ECO:0007669"/>
    <property type="project" value="InterPro"/>
</dbReference>
<feature type="domain" description="EGF-like" evidence="29">
    <location>
        <begin position="5650"/>
        <end position="5695"/>
    </location>
</feature>
<evidence type="ECO:0000313" key="37">
    <source>
        <dbReference type="Proteomes" id="UP000515135"/>
    </source>
</evidence>
<dbReference type="PROSITE" id="PS50026">
    <property type="entry name" value="EGF_3"/>
    <property type="match status" value="12"/>
</dbReference>
<dbReference type="InterPro" id="IPR009030">
    <property type="entry name" value="Growth_fac_rcpt_cys_sf"/>
</dbReference>
<keyword evidence="16" id="KW-0735">Signal-anchor</keyword>
<dbReference type="PROSITE" id="PS01186">
    <property type="entry name" value="EGF_2"/>
    <property type="match status" value="10"/>
</dbReference>
<feature type="domain" description="EGF-like" evidence="29">
    <location>
        <begin position="5737"/>
        <end position="5777"/>
    </location>
</feature>
<dbReference type="SMART" id="SM00179">
    <property type="entry name" value="EGF_CA"/>
    <property type="match status" value="11"/>
</dbReference>
<feature type="domain" description="SEA" evidence="28">
    <location>
        <begin position="2485"/>
        <end position="2601"/>
    </location>
</feature>
<feature type="disulfide bond" evidence="21">
    <location>
        <begin position="4596"/>
        <end position="4605"/>
    </location>
</feature>
<dbReference type="GO" id="GO:0035567">
    <property type="term" value="P:non-canonical Wnt signaling pathway"/>
    <property type="evidence" value="ECO:0007669"/>
    <property type="project" value="TreeGrafter"/>
</dbReference>
<feature type="disulfide bond" evidence="24">
    <location>
        <begin position="2075"/>
        <end position="2139"/>
    </location>
</feature>
<dbReference type="PROSITE" id="PS50038">
    <property type="entry name" value="FZ"/>
    <property type="match status" value="20"/>
</dbReference>
<dbReference type="InterPro" id="IPR049883">
    <property type="entry name" value="NOTCH1_EGF-like"/>
</dbReference>
<dbReference type="InterPro" id="IPR005533">
    <property type="entry name" value="AMOP_dom"/>
</dbReference>
<evidence type="ECO:0000256" key="19">
    <source>
        <dbReference type="ARBA" id="ARBA00023157"/>
    </source>
</evidence>
<evidence type="ECO:0000256" key="20">
    <source>
        <dbReference type="ARBA" id="ARBA00023180"/>
    </source>
</evidence>
<evidence type="ECO:0000256" key="1">
    <source>
        <dbReference type="ARBA" id="ARBA00004401"/>
    </source>
</evidence>
<dbReference type="InterPro" id="IPR036790">
    <property type="entry name" value="Frizzled_dom_sf"/>
</dbReference>
<keyword evidence="9 27" id="KW-0812">Transmembrane</keyword>
<dbReference type="GO" id="GO:0008236">
    <property type="term" value="F:serine-type peptidase activity"/>
    <property type="evidence" value="ECO:0007669"/>
    <property type="project" value="UniProtKB-KW"/>
</dbReference>
<keyword evidence="7 21" id="KW-0245">EGF-like domain</keyword>
<dbReference type="Pfam" id="PF07645">
    <property type="entry name" value="EGF_CA"/>
    <property type="match status" value="1"/>
</dbReference>
<feature type="domain" description="SRCR" evidence="32">
    <location>
        <begin position="2270"/>
        <end position="2371"/>
    </location>
</feature>
<feature type="domain" description="FZ" evidence="30">
    <location>
        <begin position="1707"/>
        <end position="1825"/>
    </location>
</feature>
<feature type="disulfide bond" evidence="23">
    <location>
        <begin position="41"/>
        <end position="56"/>
    </location>
</feature>
<dbReference type="SMART" id="SM00181">
    <property type="entry name" value="EGF"/>
    <property type="match status" value="19"/>
</dbReference>
<feature type="disulfide bond" evidence="23">
    <location>
        <begin position="1404"/>
        <end position="1419"/>
    </location>
</feature>
<feature type="domain" description="VWFD" evidence="36">
    <location>
        <begin position="5075"/>
        <end position="5275"/>
    </location>
</feature>
<dbReference type="PROSITE" id="PS50287">
    <property type="entry name" value="SRCR_2"/>
    <property type="match status" value="6"/>
</dbReference>
<feature type="domain" description="AMOP" evidence="33">
    <location>
        <begin position="4935"/>
        <end position="5063"/>
    </location>
</feature>
<dbReference type="InterPro" id="IPR018097">
    <property type="entry name" value="EGF_Ca-bd_CS"/>
</dbReference>
<dbReference type="GO" id="GO:0042813">
    <property type="term" value="F:Wnt receptor activity"/>
    <property type="evidence" value="ECO:0007669"/>
    <property type="project" value="TreeGrafter"/>
</dbReference>
<feature type="domain" description="SEA" evidence="28">
    <location>
        <begin position="6118"/>
        <end position="6230"/>
    </location>
</feature>
<comment type="similarity">
    <text evidence="3">Belongs to the nephronectin family.</text>
</comment>
<dbReference type="SUPFAM" id="SSF57196">
    <property type="entry name" value="EGF/Laminin"/>
    <property type="match status" value="4"/>
</dbReference>
<feature type="domain" description="EGF-like" evidence="29">
    <location>
        <begin position="410"/>
        <end position="448"/>
    </location>
</feature>
<feature type="domain" description="SRCR" evidence="32">
    <location>
        <begin position="572"/>
        <end position="673"/>
    </location>
</feature>
<feature type="disulfide bond" evidence="23">
    <location>
        <begin position="243"/>
        <end position="261"/>
    </location>
</feature>
<dbReference type="InterPro" id="IPR026823">
    <property type="entry name" value="cEGF"/>
</dbReference>
<dbReference type="PROSITE" id="PS50024">
    <property type="entry name" value="SEA"/>
    <property type="match status" value="4"/>
</dbReference>
<dbReference type="SMART" id="SM00216">
    <property type="entry name" value="VWD"/>
    <property type="match status" value="1"/>
</dbReference>
<dbReference type="SUPFAM" id="SSF57184">
    <property type="entry name" value="Growth factor receptor domain"/>
    <property type="match status" value="3"/>
</dbReference>
<feature type="region of interest" description="Disordered" evidence="26">
    <location>
        <begin position="5820"/>
        <end position="6121"/>
    </location>
</feature>
<dbReference type="FunFam" id="3.10.250.10:FF:000006">
    <property type="entry name" value="neurotrypsin isoform X2"/>
    <property type="match status" value="3"/>
</dbReference>
<feature type="disulfide bond" evidence="24">
    <location>
        <begin position="598"/>
        <end position="662"/>
    </location>
</feature>
<dbReference type="InterPro" id="IPR036857">
    <property type="entry name" value="Thyroglobulin_1_sf"/>
</dbReference>
<dbReference type="FunFam" id="2.10.25.10:FF:000038">
    <property type="entry name" value="Fibrillin 2"/>
    <property type="match status" value="1"/>
</dbReference>
<dbReference type="PROSITE" id="PS51162">
    <property type="entry name" value="THYROGLOBULIN_1_2"/>
    <property type="match status" value="1"/>
</dbReference>
<feature type="domain" description="SEA" evidence="28">
    <location>
        <begin position="4455"/>
        <end position="4570"/>
    </location>
</feature>
<feature type="disulfide bond" evidence="24">
    <location>
        <begin position="2309"/>
        <end position="2370"/>
    </location>
</feature>
<evidence type="ECO:0000256" key="13">
    <source>
        <dbReference type="ARBA" id="ARBA00022825"/>
    </source>
</evidence>
<dbReference type="CDD" id="cd07066">
    <property type="entry name" value="CRD_FZ"/>
    <property type="match status" value="20"/>
</dbReference>
<feature type="domain" description="EGF-like" evidence="29">
    <location>
        <begin position="190"/>
        <end position="228"/>
    </location>
</feature>
<dbReference type="PROSITE" id="PS01187">
    <property type="entry name" value="EGF_CA"/>
    <property type="match status" value="2"/>
</dbReference>
<feature type="disulfide bond" evidence="22">
    <location>
        <begin position="3026"/>
        <end position="3064"/>
    </location>
</feature>
<dbReference type="SMART" id="SM00192">
    <property type="entry name" value="LDLa"/>
    <property type="match status" value="4"/>
</dbReference>
<evidence type="ECO:0000256" key="6">
    <source>
        <dbReference type="ARBA" id="ARBA00022525"/>
    </source>
</evidence>
<feature type="disulfide bond" evidence="24">
    <location>
        <begin position="2753"/>
        <end position="2814"/>
    </location>
</feature>
<evidence type="ECO:0000256" key="21">
    <source>
        <dbReference type="PROSITE-ProRule" id="PRU00076"/>
    </source>
</evidence>
<evidence type="ECO:0000259" key="30">
    <source>
        <dbReference type="PROSITE" id="PS50038"/>
    </source>
</evidence>
<feature type="disulfide bond" evidence="21">
    <location>
        <begin position="84"/>
        <end position="93"/>
    </location>
</feature>
<feature type="domain" description="FZ" evidence="30">
    <location>
        <begin position="792"/>
        <end position="908"/>
    </location>
</feature>
<feature type="domain" description="MAM" evidence="31">
    <location>
        <begin position="3634"/>
        <end position="3795"/>
    </location>
</feature>
<evidence type="ECO:0000259" key="32">
    <source>
        <dbReference type="PROSITE" id="PS50287"/>
    </source>
</evidence>
<keyword evidence="6" id="KW-0964">Secreted</keyword>
<feature type="region of interest" description="Disordered" evidence="26">
    <location>
        <begin position="3725"/>
        <end position="3752"/>
    </location>
</feature>
<feature type="compositionally biased region" description="Low complexity" evidence="26">
    <location>
        <begin position="5820"/>
        <end position="5973"/>
    </location>
</feature>
<dbReference type="SMART" id="SM00723">
    <property type="entry name" value="AMOP"/>
    <property type="match status" value="1"/>
</dbReference>
<dbReference type="InterPro" id="IPR056619">
    <property type="entry name" value="C8-3_MUC4"/>
</dbReference>
<feature type="domain" description="EGF-like" evidence="29">
    <location>
        <begin position="6252"/>
        <end position="6294"/>
    </location>
</feature>
<evidence type="ECO:0000256" key="24">
    <source>
        <dbReference type="PROSITE-ProRule" id="PRU00196"/>
    </source>
</evidence>
<feature type="disulfide bond" evidence="24">
    <location>
        <begin position="2673"/>
        <end position="2683"/>
    </location>
</feature>
<dbReference type="InterPro" id="IPR000152">
    <property type="entry name" value="EGF-type_Asp/Asn_hydroxyl_site"/>
</dbReference>